<name>A0A6P2RMY6_BURL3</name>
<organism evidence="1 2">
    <name type="scientific">Burkholderia lata (strain ATCC 17760 / DSM 23089 / LMG 22485 / NCIMB 9086 / R18194 / 383)</name>
    <dbReference type="NCBI Taxonomy" id="482957"/>
    <lineage>
        <taxon>Bacteria</taxon>
        <taxon>Pseudomonadati</taxon>
        <taxon>Pseudomonadota</taxon>
        <taxon>Betaproteobacteria</taxon>
        <taxon>Burkholderiales</taxon>
        <taxon>Burkholderiaceae</taxon>
        <taxon>Burkholderia</taxon>
        <taxon>Burkholderia cepacia complex</taxon>
    </lineage>
</organism>
<gene>
    <name evidence="1" type="ORF">BLA23254_06781</name>
</gene>
<dbReference type="InterPro" id="IPR012334">
    <property type="entry name" value="Pectin_lyas_fold"/>
</dbReference>
<dbReference type="SUPFAM" id="SSF51126">
    <property type="entry name" value="Pectin lyase-like"/>
    <property type="match status" value="1"/>
</dbReference>
<dbReference type="RefSeq" id="WP_175034902.1">
    <property type="nucleotide sequence ID" value="NZ_CABVPW010000046.1"/>
</dbReference>
<proteinExistence type="predicted"/>
<accession>A0A6P2RMY6</accession>
<reference evidence="1 2" key="1">
    <citation type="submission" date="2019-09" db="EMBL/GenBank/DDBJ databases">
        <authorList>
            <person name="Depoorter E."/>
        </authorList>
    </citation>
    <scope>NUCLEOTIDE SEQUENCE [LARGE SCALE GENOMIC DNA]</scope>
    <source>
        <strain evidence="1">LMG 23254</strain>
    </source>
</reference>
<dbReference type="Proteomes" id="UP000494218">
    <property type="component" value="Unassembled WGS sequence"/>
</dbReference>
<sequence length="162" mass="17205">MNPQACIQRCSLGRHPAHERVAQACACLVRINARNNLFADNLLYANDRGVLVNSPVSGDSVPAAFQNNLYLTKGGASTARWIWNDTTSTMRAAFQQASGSEAAGALADPPFIDVTTPDLHVASGSPAIGTGIDLGAWLEGIYDHVGSPRVVNGRVDRGAYQR</sequence>
<evidence type="ECO:0000313" key="2">
    <source>
        <dbReference type="Proteomes" id="UP000494218"/>
    </source>
</evidence>
<dbReference type="InterPro" id="IPR011050">
    <property type="entry name" value="Pectin_lyase_fold/virulence"/>
</dbReference>
<dbReference type="Gene3D" id="2.160.20.10">
    <property type="entry name" value="Single-stranded right-handed beta-helix, Pectin lyase-like"/>
    <property type="match status" value="1"/>
</dbReference>
<evidence type="ECO:0000313" key="1">
    <source>
        <dbReference type="EMBL" id="VWC38398.1"/>
    </source>
</evidence>
<protein>
    <submittedName>
        <fullName evidence="1">Uncharacterized protein</fullName>
    </submittedName>
</protein>
<dbReference type="EMBL" id="CABVPW010000046">
    <property type="protein sequence ID" value="VWC38398.1"/>
    <property type="molecule type" value="Genomic_DNA"/>
</dbReference>
<dbReference type="AlphaFoldDB" id="A0A6P2RMY6"/>